<comment type="caution">
    <text evidence="1">The sequence shown here is derived from an EMBL/GenBank/DDBJ whole genome shotgun (WGS) entry which is preliminary data.</text>
</comment>
<evidence type="ECO:0000313" key="2">
    <source>
        <dbReference type="Proteomes" id="UP000005950"/>
    </source>
</evidence>
<gene>
    <name evidence="1" type="ORF">HOLDEFILI_00460</name>
</gene>
<dbReference type="AlphaFoldDB" id="B9Y3T0"/>
<dbReference type="HOGENOM" id="CLU_3290780_0_0_9"/>
<proteinExistence type="predicted"/>
<dbReference type="Proteomes" id="UP000005950">
    <property type="component" value="Unassembled WGS sequence"/>
</dbReference>
<organism evidence="1 2">
    <name type="scientific">Holdemania filiformis DSM 12042</name>
    <dbReference type="NCBI Taxonomy" id="545696"/>
    <lineage>
        <taxon>Bacteria</taxon>
        <taxon>Bacillati</taxon>
        <taxon>Bacillota</taxon>
        <taxon>Erysipelotrichia</taxon>
        <taxon>Erysipelotrichales</taxon>
        <taxon>Erysipelotrichaceae</taxon>
        <taxon>Holdemania</taxon>
    </lineage>
</organism>
<protein>
    <submittedName>
        <fullName evidence="1">Uncharacterized protein</fullName>
    </submittedName>
</protein>
<reference evidence="1 2" key="1">
    <citation type="submission" date="2008-12" db="EMBL/GenBank/DDBJ databases">
        <authorList>
            <person name="Fulton L."/>
            <person name="Clifton S."/>
            <person name="Fulton B."/>
            <person name="Xu J."/>
            <person name="Minx P."/>
            <person name="Pepin K.H."/>
            <person name="Johnson M."/>
            <person name="Bhonagiri V."/>
            <person name="Nash W.E."/>
            <person name="Mardis E.R."/>
            <person name="Wilson R.K."/>
        </authorList>
    </citation>
    <scope>NUCLEOTIDE SEQUENCE [LARGE SCALE GENOMIC DNA]</scope>
    <source>
        <strain evidence="1 2">DSM 12042</strain>
    </source>
</reference>
<reference evidence="1 2" key="2">
    <citation type="submission" date="2009-02" db="EMBL/GenBank/DDBJ databases">
        <title>Draft genome sequence of Holdemania filiformis DSM 12042.</title>
        <authorList>
            <person name="Sudarsanam P."/>
            <person name="Ley R."/>
            <person name="Guruge J."/>
            <person name="Turnbaugh P.J."/>
            <person name="Mahowald M."/>
            <person name="Liep D."/>
            <person name="Gordon J."/>
        </authorList>
    </citation>
    <scope>NUCLEOTIDE SEQUENCE [LARGE SCALE GENOMIC DNA]</scope>
    <source>
        <strain evidence="1 2">DSM 12042</strain>
    </source>
</reference>
<dbReference type="EMBL" id="ACCF01000029">
    <property type="protein sequence ID" value="EEF69379.1"/>
    <property type="molecule type" value="Genomic_DNA"/>
</dbReference>
<evidence type="ECO:0000313" key="1">
    <source>
        <dbReference type="EMBL" id="EEF69379.1"/>
    </source>
</evidence>
<sequence>MRAAAELQNVRAGQKQYDFDSQSKIEKRYSEGKSVIIKVA</sequence>
<name>B9Y3T0_9FIRM</name>
<accession>B9Y3T0</accession>
<dbReference type="STRING" id="545696.HOLDEFILI_00460"/>